<organism evidence="2 3">
    <name type="scientific">Paracidovorax wautersii</name>
    <dbReference type="NCBI Taxonomy" id="1177982"/>
    <lineage>
        <taxon>Bacteria</taxon>
        <taxon>Pseudomonadati</taxon>
        <taxon>Pseudomonadota</taxon>
        <taxon>Betaproteobacteria</taxon>
        <taxon>Burkholderiales</taxon>
        <taxon>Comamonadaceae</taxon>
        <taxon>Paracidovorax</taxon>
    </lineage>
</organism>
<sequence>MEGHPTNAGATRRASRGSQRGLPPGTGPALSLAEAQRVQHYQDRLEQALQARDRAALRRAKQDVLQAAYLRQQQPATPALRTALRRLSWWMAGMRLSRDPLG</sequence>
<accession>A0ABU1I893</accession>
<evidence type="ECO:0000313" key="2">
    <source>
        <dbReference type="EMBL" id="MDR6213305.1"/>
    </source>
</evidence>
<dbReference type="RefSeq" id="WP_309826719.1">
    <property type="nucleotide sequence ID" value="NZ_JAVIZX010000001.1"/>
</dbReference>
<dbReference type="Proteomes" id="UP001267710">
    <property type="component" value="Unassembled WGS sequence"/>
</dbReference>
<name>A0ABU1I893_9BURK</name>
<proteinExistence type="predicted"/>
<dbReference type="EMBL" id="JAVIZX010000001">
    <property type="protein sequence ID" value="MDR6213305.1"/>
    <property type="molecule type" value="Genomic_DNA"/>
</dbReference>
<reference evidence="2 3" key="1">
    <citation type="submission" date="2023-08" db="EMBL/GenBank/DDBJ databases">
        <title>Functional and genomic diversity of the sorghum phyllosphere microbiome.</title>
        <authorList>
            <person name="Shade A."/>
        </authorList>
    </citation>
    <scope>NUCLEOTIDE SEQUENCE [LARGE SCALE GENOMIC DNA]</scope>
    <source>
        <strain evidence="2 3">SORGH_AS_0335</strain>
    </source>
</reference>
<gene>
    <name evidence="2" type="ORF">QE399_000994</name>
</gene>
<feature type="region of interest" description="Disordered" evidence="1">
    <location>
        <begin position="1"/>
        <end position="37"/>
    </location>
</feature>
<comment type="caution">
    <text evidence="2">The sequence shown here is derived from an EMBL/GenBank/DDBJ whole genome shotgun (WGS) entry which is preliminary data.</text>
</comment>
<keyword evidence="3" id="KW-1185">Reference proteome</keyword>
<protein>
    <submittedName>
        <fullName evidence="2">Uncharacterized protein</fullName>
    </submittedName>
</protein>
<evidence type="ECO:0000313" key="3">
    <source>
        <dbReference type="Proteomes" id="UP001267710"/>
    </source>
</evidence>
<evidence type="ECO:0000256" key="1">
    <source>
        <dbReference type="SAM" id="MobiDB-lite"/>
    </source>
</evidence>